<gene>
    <name evidence="1" type="ORF">F383_22607</name>
</gene>
<reference evidence="2" key="1">
    <citation type="submission" date="2014-09" db="EMBL/GenBank/DDBJ databases">
        <authorList>
            <person name="Mudge J."/>
            <person name="Ramaraj T."/>
            <person name="Lindquist I.E."/>
            <person name="Bharti A.K."/>
            <person name="Sundararajan A."/>
            <person name="Cameron C.T."/>
            <person name="Woodward J.E."/>
            <person name="May G.D."/>
            <person name="Brubaker C."/>
            <person name="Broadhvest J."/>
            <person name="Wilkins T.A."/>
        </authorList>
    </citation>
    <scope>NUCLEOTIDE SEQUENCE</scope>
    <source>
        <strain evidence="2">cv. AKA8401</strain>
    </source>
</reference>
<dbReference type="EMBL" id="KN409379">
    <property type="protein sequence ID" value="KHG17925.1"/>
    <property type="molecule type" value="Genomic_DNA"/>
</dbReference>
<protein>
    <submittedName>
        <fullName evidence="1">Uncharacterized protein</fullName>
    </submittedName>
</protein>
<accession>A0A0B0NYP2</accession>
<evidence type="ECO:0000313" key="2">
    <source>
        <dbReference type="Proteomes" id="UP000032142"/>
    </source>
</evidence>
<proteinExistence type="predicted"/>
<name>A0A0B0NYP2_GOSAR</name>
<dbReference type="AlphaFoldDB" id="A0A0B0NYP2"/>
<evidence type="ECO:0000313" key="1">
    <source>
        <dbReference type="EMBL" id="KHG17925.1"/>
    </source>
</evidence>
<dbReference type="Proteomes" id="UP000032142">
    <property type="component" value="Unassembled WGS sequence"/>
</dbReference>
<sequence length="40" mass="4629">MCDSCKSMPGTLASYMICVRPFLGQWHRYLIACKTLFGIW</sequence>
<keyword evidence="2" id="KW-1185">Reference proteome</keyword>
<organism evidence="1 2">
    <name type="scientific">Gossypium arboreum</name>
    <name type="common">Tree cotton</name>
    <name type="synonym">Gossypium nanking</name>
    <dbReference type="NCBI Taxonomy" id="29729"/>
    <lineage>
        <taxon>Eukaryota</taxon>
        <taxon>Viridiplantae</taxon>
        <taxon>Streptophyta</taxon>
        <taxon>Embryophyta</taxon>
        <taxon>Tracheophyta</taxon>
        <taxon>Spermatophyta</taxon>
        <taxon>Magnoliopsida</taxon>
        <taxon>eudicotyledons</taxon>
        <taxon>Gunneridae</taxon>
        <taxon>Pentapetalae</taxon>
        <taxon>rosids</taxon>
        <taxon>malvids</taxon>
        <taxon>Malvales</taxon>
        <taxon>Malvaceae</taxon>
        <taxon>Malvoideae</taxon>
        <taxon>Gossypium</taxon>
    </lineage>
</organism>